<feature type="domain" description="Uroporphyrinogen decarboxylase (URO-D)" evidence="1">
    <location>
        <begin position="187"/>
        <end position="386"/>
    </location>
</feature>
<protein>
    <submittedName>
        <fullName evidence="3">Uroporphyrinogen decarboxylase family protein</fullName>
    </submittedName>
</protein>
<reference evidence="3 5" key="4">
    <citation type="submission" date="2023-02" db="EMBL/GenBank/DDBJ databases">
        <title>Comparative genome analysis of Eubacterium limosum species.</title>
        <authorList>
            <person name="Bak J.E."/>
        </authorList>
    </citation>
    <scope>NUCLEOTIDE SEQUENCE [LARGE SCALE GENOMIC DNA]</scope>
    <source>
        <strain evidence="3 5">KGMB01548</strain>
    </source>
</reference>
<dbReference type="Pfam" id="PF01208">
    <property type="entry name" value="URO-D"/>
    <property type="match status" value="1"/>
</dbReference>
<dbReference type="KEGG" id="elim:B2M23_09235"/>
<evidence type="ECO:0000313" key="2">
    <source>
        <dbReference type="EMBL" id="ARD65715.1"/>
    </source>
</evidence>
<dbReference type="EMBL" id="CP019962">
    <property type="protein sequence ID" value="ARD65715.1"/>
    <property type="molecule type" value="Genomic_DNA"/>
</dbReference>
<dbReference type="Proteomes" id="UP000192391">
    <property type="component" value="Chromosome"/>
</dbReference>
<reference evidence="4" key="2">
    <citation type="journal article" date="2017" name="Sci. Rep.">
        <title>Determination of the Genome and Primary Transcriptome of Syngas Fermenting Eubacterium limosum ATCC 8486.</title>
        <authorList>
            <person name="Song Y."/>
            <person name="Shin J."/>
            <person name="Jeong Y."/>
            <person name="Jin S."/>
            <person name="Lee J.K."/>
            <person name="Kim D.R."/>
            <person name="Kim S.C."/>
            <person name="Cho S."/>
            <person name="Cho B.K."/>
        </authorList>
    </citation>
    <scope>NUCLEOTIDE SEQUENCE [LARGE SCALE GENOMIC DNA]</scope>
    <source>
        <strain evidence="4">ATCC 8486</strain>
    </source>
</reference>
<sequence>MENVKTLQEERKQLFNDFYNNRLPKRMPIQIQVPHTIMGAVGKISAFEYQYNFGLLRDAADNICMSLNSDTCPIIGVGHNARVPAYYHFMASNNFQMGANGQMQHPEVSGMTAEEYGALIADPYAFMLETAIPRHYEKLSLDKPIERTLALNAAQSAVQKLTGQMGQTLRYLIERYGYYPGAPLGSGGFVAAPFDFLSDQLRGFSGISMDLRRHKSQIKEACEALLPLMYRFALPPNPHPEGFIGNPLHMPPFMRPKDVEELWFPTYKKLLEQLAARGARVRAFCEGDWTRYLDLLRELPAGTILAFEYGDPKLFKEKLGDKFILVGFYPLALLKTGTPQQCIDKAKELLDIMLPGGGYLFNFDKAPMAAEDMNLDNLYALTDFLRDYAVYDNAGTPYGMALNTENYCVDPSIETFDSKYAFDWKAHKEKYPLTPEGARSFLDTTYNQSFRDNILLLV</sequence>
<dbReference type="EMBL" id="JAQSVD010000002">
    <property type="protein sequence ID" value="MDE1469630.1"/>
    <property type="molecule type" value="Genomic_DNA"/>
</dbReference>
<dbReference type="RefSeq" id="WP_038352763.1">
    <property type="nucleotide sequence ID" value="NZ_CP019962.1"/>
</dbReference>
<dbReference type="InterPro" id="IPR038071">
    <property type="entry name" value="UROD/MetE-like_sf"/>
</dbReference>
<dbReference type="Gene3D" id="3.20.20.210">
    <property type="match status" value="1"/>
</dbReference>
<proteinExistence type="predicted"/>
<evidence type="ECO:0000313" key="3">
    <source>
        <dbReference type="EMBL" id="MDE1469630.1"/>
    </source>
</evidence>
<organism evidence="2 4">
    <name type="scientific">Eubacterium limosum</name>
    <dbReference type="NCBI Taxonomy" id="1736"/>
    <lineage>
        <taxon>Bacteria</taxon>
        <taxon>Bacillati</taxon>
        <taxon>Bacillota</taxon>
        <taxon>Clostridia</taxon>
        <taxon>Eubacteriales</taxon>
        <taxon>Eubacteriaceae</taxon>
        <taxon>Eubacterium</taxon>
    </lineage>
</organism>
<reference evidence="2" key="1">
    <citation type="journal article" date="2015" name="Genome Announc.">
        <title>Draft Genome Sequence of Chemolithoautotrophic Acetogenic Butanol-Producing Eubacterium limosum ATCC 8486.</title>
        <authorList>
            <person name="Song Y."/>
            <person name="Cho B.K."/>
        </authorList>
    </citation>
    <scope>NUCLEOTIDE SEQUENCE</scope>
    <source>
        <strain evidence="2">ATCC 8486</strain>
    </source>
</reference>
<reference evidence="2" key="3">
    <citation type="submission" date="2017-02" db="EMBL/GenBank/DDBJ databases">
        <title>Integrative analysis reveals regulation of autotrophic growth of syngas fermenting bacteria at the translational level.</title>
        <authorList>
            <person name="Song Y."/>
            <person name="Shin J."/>
            <person name="Jeong Y."/>
            <person name="Jin S."/>
            <person name="Kim D.R."/>
            <person name="Kim S.C."/>
            <person name="Cho S."/>
            <person name="Cho B.-K."/>
        </authorList>
    </citation>
    <scope>NUCLEOTIDE SEQUENCE</scope>
    <source>
        <strain evidence="2">ATCC 8486</strain>
    </source>
</reference>
<accession>A0AAC9QU24</accession>
<evidence type="ECO:0000259" key="1">
    <source>
        <dbReference type="Pfam" id="PF01208"/>
    </source>
</evidence>
<dbReference type="Proteomes" id="UP001215087">
    <property type="component" value="Unassembled WGS sequence"/>
</dbReference>
<keyword evidence="5" id="KW-1185">Reference proteome</keyword>
<evidence type="ECO:0000313" key="4">
    <source>
        <dbReference type="Proteomes" id="UP000192391"/>
    </source>
</evidence>
<name>A0AAC9QU24_EUBLI</name>
<dbReference type="SUPFAM" id="SSF51726">
    <property type="entry name" value="UROD/MetE-like"/>
    <property type="match status" value="1"/>
</dbReference>
<dbReference type="GO" id="GO:0006779">
    <property type="term" value="P:porphyrin-containing compound biosynthetic process"/>
    <property type="evidence" value="ECO:0007669"/>
    <property type="project" value="InterPro"/>
</dbReference>
<evidence type="ECO:0000313" key="5">
    <source>
        <dbReference type="Proteomes" id="UP001215087"/>
    </source>
</evidence>
<dbReference type="GO" id="GO:0004853">
    <property type="term" value="F:uroporphyrinogen decarboxylase activity"/>
    <property type="evidence" value="ECO:0007669"/>
    <property type="project" value="InterPro"/>
</dbReference>
<dbReference type="AlphaFoldDB" id="A0AAC9QU24"/>
<gene>
    <name evidence="2" type="ORF">B2M23_09235</name>
    <name evidence="3" type="ORF">PTZ04_05100</name>
</gene>
<dbReference type="InterPro" id="IPR000257">
    <property type="entry name" value="Uroporphyrinogen_deCOase"/>
</dbReference>